<proteinExistence type="predicted"/>
<dbReference type="VEuPathDB" id="FungiDB:BCV72DRAFT_313632"/>
<dbReference type="Proteomes" id="UP000242414">
    <property type="component" value="Unassembled WGS sequence"/>
</dbReference>
<name>A0A1X0QWH7_RHIZD</name>
<dbReference type="AlphaFoldDB" id="A0A1X0QWH7"/>
<keyword evidence="2" id="KW-1133">Transmembrane helix</keyword>
<dbReference type="EMBL" id="KV921981">
    <property type="protein sequence ID" value="ORE04114.1"/>
    <property type="molecule type" value="Genomic_DNA"/>
</dbReference>
<accession>A0A1X0QWH7</accession>
<feature type="region of interest" description="Disordered" evidence="1">
    <location>
        <begin position="1"/>
        <end position="25"/>
    </location>
</feature>
<evidence type="ECO:0000256" key="1">
    <source>
        <dbReference type="SAM" id="MobiDB-lite"/>
    </source>
</evidence>
<evidence type="ECO:0000313" key="3">
    <source>
        <dbReference type="EMBL" id="ORE04114.1"/>
    </source>
</evidence>
<organism evidence="3">
    <name type="scientific">Rhizopus microsporus var. microsporus</name>
    <dbReference type="NCBI Taxonomy" id="86635"/>
    <lineage>
        <taxon>Eukaryota</taxon>
        <taxon>Fungi</taxon>
        <taxon>Fungi incertae sedis</taxon>
        <taxon>Mucoromycota</taxon>
        <taxon>Mucoromycotina</taxon>
        <taxon>Mucoromycetes</taxon>
        <taxon>Mucorales</taxon>
        <taxon>Mucorineae</taxon>
        <taxon>Rhizopodaceae</taxon>
        <taxon>Rhizopus</taxon>
    </lineage>
</organism>
<sequence>MNTKRKADDDSEAMPQKKKPYQSEFVGNTEEINSILKKKKKSLEKKKKKKSKVNLHLCRYSALLQLFYIALLSALQPHLSPTNEKW</sequence>
<gene>
    <name evidence="3" type="ORF">BCV72DRAFT_313632</name>
</gene>
<feature type="transmembrane region" description="Helical" evidence="2">
    <location>
        <begin position="57"/>
        <end position="76"/>
    </location>
</feature>
<protein>
    <submittedName>
        <fullName evidence="3">Uncharacterized protein</fullName>
    </submittedName>
</protein>
<keyword evidence="2" id="KW-0812">Transmembrane</keyword>
<keyword evidence="2" id="KW-0472">Membrane</keyword>
<evidence type="ECO:0000256" key="2">
    <source>
        <dbReference type="SAM" id="Phobius"/>
    </source>
</evidence>
<reference evidence="3" key="1">
    <citation type="journal article" date="2016" name="Proc. Natl. Acad. Sci. U.S.A.">
        <title>Lipid metabolic changes in an early divergent fungus govern the establishment of a mutualistic symbiosis with endobacteria.</title>
        <authorList>
            <person name="Lastovetsky O.A."/>
            <person name="Gaspar M.L."/>
            <person name="Mondo S.J."/>
            <person name="LaButti K.M."/>
            <person name="Sandor L."/>
            <person name="Grigoriev I.V."/>
            <person name="Henry S.A."/>
            <person name="Pawlowska T.E."/>
        </authorList>
    </citation>
    <scope>NUCLEOTIDE SEQUENCE [LARGE SCALE GENOMIC DNA]</scope>
    <source>
        <strain evidence="3">ATCC 52814</strain>
    </source>
</reference>